<dbReference type="OrthoDB" id="3507586at2"/>
<protein>
    <submittedName>
        <fullName evidence="2">Alpha/beta hydrolase</fullName>
    </submittedName>
</protein>
<sequence length="313" mass="34782">MSPNGIQTPTPGGLLEDAGTGESLDARLAASLEGSFSSEYAEVNGVRLHYVTGGRGTPLVLLPGWPETWWEYRKVMPALAAHHRVIAVDFRGMGGSDKPASGFEKKTMAGDIRELARHLGHDRINIAGHGIGAMIAFAYANNHPEATEKVAVLNTTHIDDSYYDFPMVPRPGDKGPHRWWLAFNQVHDLPEQLLEGRYRHLIDYMFGLSLVNPDAITPHDRDVYARAYSSAEAIRASKAWFQAYQRDIEDFNGYGPVTAPMLGLAYGTFYDYMREALPAQGTDVRVVEIENTRNYLVEEQPEAVARELLAFFG</sequence>
<reference evidence="2 3" key="1">
    <citation type="submission" date="2017-06" db="EMBL/GenBank/DDBJ databases">
        <title>Streptomyces albireticuli Genome sequencing and assembly.</title>
        <authorList>
            <person name="Wang Y."/>
            <person name="Du B."/>
            <person name="Ding Y."/>
            <person name="Liu H."/>
            <person name="Hou Q."/>
            <person name="Liu K."/>
            <person name="Yao L."/>
            <person name="Wang C."/>
        </authorList>
    </citation>
    <scope>NUCLEOTIDE SEQUENCE [LARGE SCALE GENOMIC DNA]</scope>
    <source>
        <strain evidence="2 3">MDJK11</strain>
    </source>
</reference>
<accession>A0A1Z2L1E8</accession>
<dbReference type="InterPro" id="IPR029058">
    <property type="entry name" value="AB_hydrolase_fold"/>
</dbReference>
<proteinExistence type="predicted"/>
<keyword evidence="2" id="KW-0378">Hydrolase</keyword>
<evidence type="ECO:0000259" key="1">
    <source>
        <dbReference type="Pfam" id="PF00561"/>
    </source>
</evidence>
<dbReference type="KEGG" id="salj:SMD11_2468"/>
<dbReference type="RefSeq" id="WP_087926469.1">
    <property type="nucleotide sequence ID" value="NZ_CP021744.1"/>
</dbReference>
<dbReference type="Proteomes" id="UP000195755">
    <property type="component" value="Chromosome"/>
</dbReference>
<evidence type="ECO:0000313" key="3">
    <source>
        <dbReference type="Proteomes" id="UP000195755"/>
    </source>
</evidence>
<organism evidence="2 3">
    <name type="scientific">Streptomyces albireticuli</name>
    <dbReference type="NCBI Taxonomy" id="1940"/>
    <lineage>
        <taxon>Bacteria</taxon>
        <taxon>Bacillati</taxon>
        <taxon>Actinomycetota</taxon>
        <taxon>Actinomycetes</taxon>
        <taxon>Kitasatosporales</taxon>
        <taxon>Streptomycetaceae</taxon>
        <taxon>Streptomyces</taxon>
    </lineage>
</organism>
<evidence type="ECO:0000313" key="2">
    <source>
        <dbReference type="EMBL" id="ARZ68117.1"/>
    </source>
</evidence>
<dbReference type="SUPFAM" id="SSF53474">
    <property type="entry name" value="alpha/beta-Hydrolases"/>
    <property type="match status" value="1"/>
</dbReference>
<name>A0A1Z2L1E8_9ACTN</name>
<feature type="domain" description="AB hydrolase-1" evidence="1">
    <location>
        <begin position="58"/>
        <end position="160"/>
    </location>
</feature>
<dbReference type="EMBL" id="CP021744">
    <property type="protein sequence ID" value="ARZ68117.1"/>
    <property type="molecule type" value="Genomic_DNA"/>
</dbReference>
<dbReference type="InterPro" id="IPR000073">
    <property type="entry name" value="AB_hydrolase_1"/>
</dbReference>
<dbReference type="Gene3D" id="3.40.50.1820">
    <property type="entry name" value="alpha/beta hydrolase"/>
    <property type="match status" value="1"/>
</dbReference>
<gene>
    <name evidence="2" type="ORF">SMD11_2468</name>
</gene>
<dbReference type="PRINTS" id="PR00111">
    <property type="entry name" value="ABHYDROLASE"/>
</dbReference>
<dbReference type="GO" id="GO:0016787">
    <property type="term" value="F:hydrolase activity"/>
    <property type="evidence" value="ECO:0007669"/>
    <property type="project" value="UniProtKB-KW"/>
</dbReference>
<dbReference type="AlphaFoldDB" id="A0A1Z2L1E8"/>
<dbReference type="PANTHER" id="PTHR43329">
    <property type="entry name" value="EPOXIDE HYDROLASE"/>
    <property type="match status" value="1"/>
</dbReference>
<dbReference type="Pfam" id="PF00561">
    <property type="entry name" value="Abhydrolase_1"/>
    <property type="match status" value="1"/>
</dbReference>